<comment type="caution">
    <text evidence="6">The sequence shown here is derived from an EMBL/GenBank/DDBJ whole genome shotgun (WGS) entry which is preliminary data.</text>
</comment>
<dbReference type="STRING" id="40578.Xbed_01433"/>
<evidence type="ECO:0000256" key="4">
    <source>
        <dbReference type="SAM" id="MobiDB-lite"/>
    </source>
</evidence>
<dbReference type="GO" id="GO:0031640">
    <property type="term" value="P:killing of cells of another organism"/>
    <property type="evidence" value="ECO:0007669"/>
    <property type="project" value="UniProtKB-KW"/>
</dbReference>
<keyword evidence="1" id="KW-0929">Antimicrobial</keyword>
<sequence length="626" mass="69140">MSDTGRLDCVPCNKFRHWLEFQLLDNQGKPLIGIPYHLKSRDGVIHAHGVTDGQGILREENLSSLPMTLHVDAQKLADQLVEKSTVKAVATEKMPGSSPAIMPGALSDGLPKLEGWTEAALQTRYYADANYPGVTVMPAHNRRHVIAVERIAKPVFAKSCLQPAGCTDAGTDTEPHTHFGQMQVFQPVPATQPASEKSTPWYLVPIVWLSDQVVPSAQAFALPVPLPPPPVTGNGTGITDSTAASTGRNTGEMGETRPVLSQSEQKTLDEIKNVLTRDYQLASLSAITLGMMIRNVWNGSDEDFLTHDILKKIADKKGTAPTRVRYHFVENPQTGQLTAVGYHTGKESGLEQTKVRHVQHNKSLNRYEFWEDDATSPTLIWSLAGELSRHNIDNYAQQNSAVNTKVAVLDPKIATQTPGLPIPDQGDWRDGAYINPQQDPDEIGGNSTSTPRPDAKDHGPTVLGTPIPEEKDFRDYILIFPVSNIPALYVYLSKSPTKFLEVDVYRNFIGRPRNGHHADHMPSAAAVKLHLKRLYPNLKPNQLDDLAKDVAAIIIPADVHRKISETYGGRNKSRIERDSLDLRKALDSNFDAEKSALKGYGATEQELEEARAKMHEINEEKGLYKR</sequence>
<dbReference type="SUPFAM" id="SSF69369">
    <property type="entry name" value="Cloacin translocation domain"/>
    <property type="match status" value="1"/>
</dbReference>
<feature type="region of interest" description="Disordered" evidence="4">
    <location>
        <begin position="416"/>
        <end position="466"/>
    </location>
</feature>
<evidence type="ECO:0000256" key="3">
    <source>
        <dbReference type="ARBA" id="ARBA00023048"/>
    </source>
</evidence>
<dbReference type="AlphaFoldDB" id="A0A1Y2SQ96"/>
<dbReference type="GO" id="GO:0042742">
    <property type="term" value="P:defense response to bacterium"/>
    <property type="evidence" value="ECO:0007669"/>
    <property type="project" value="UniProtKB-KW"/>
</dbReference>
<reference evidence="6 7" key="1">
    <citation type="submission" date="2017-01" db="EMBL/GenBank/DDBJ databases">
        <title>Deconstructing symbiosis and pathogenesis requirements using a combined genomic-metabolomic approach.</title>
        <authorList>
            <person name="Tobias N.J."/>
            <person name="Wolff H."/>
            <person name="Djahanschiri B."/>
            <person name="Ebersberger I."/>
            <person name="Bode H.B."/>
        </authorList>
    </citation>
    <scope>NUCLEOTIDE SEQUENCE [LARGE SCALE GENOMIC DNA]</scope>
    <source>
        <strain evidence="6 7">DSM 4764</strain>
    </source>
</reference>
<organism evidence="6 7">
    <name type="scientific">Xenorhabdus beddingii</name>
    <dbReference type="NCBI Taxonomy" id="40578"/>
    <lineage>
        <taxon>Bacteria</taxon>
        <taxon>Pseudomonadati</taxon>
        <taxon>Pseudomonadota</taxon>
        <taxon>Gammaproteobacteria</taxon>
        <taxon>Enterobacterales</taxon>
        <taxon>Morganellaceae</taxon>
        <taxon>Xenorhabdus</taxon>
    </lineage>
</organism>
<evidence type="ECO:0000313" key="7">
    <source>
        <dbReference type="Proteomes" id="UP000194204"/>
    </source>
</evidence>
<name>A0A1Y2SQ96_9GAMM</name>
<keyword evidence="2" id="KW-0044">Antibiotic</keyword>
<keyword evidence="7" id="KW-1185">Reference proteome</keyword>
<dbReference type="Proteomes" id="UP000194204">
    <property type="component" value="Unassembled WGS sequence"/>
</dbReference>
<accession>A0A1Y2SQ96</accession>
<proteinExistence type="predicted"/>
<keyword evidence="3" id="KW-0078">Bacteriocin</keyword>
<gene>
    <name evidence="6" type="ORF">Xbed_01433</name>
</gene>
<dbReference type="RefSeq" id="WP_086112223.1">
    <property type="nucleotide sequence ID" value="NZ_CAWNHF010000200.1"/>
</dbReference>
<feature type="region of interest" description="Disordered" evidence="4">
    <location>
        <begin position="241"/>
        <end position="264"/>
    </location>
</feature>
<evidence type="ECO:0000259" key="5">
    <source>
        <dbReference type="Pfam" id="PF06958"/>
    </source>
</evidence>
<feature type="domain" description="Pyosin/cloacin translocation" evidence="5">
    <location>
        <begin position="451"/>
        <end position="491"/>
    </location>
</feature>
<evidence type="ECO:0000256" key="2">
    <source>
        <dbReference type="ARBA" id="ARBA00023022"/>
    </source>
</evidence>
<feature type="domain" description="Pyosin/cloacin translocation" evidence="5">
    <location>
        <begin position="310"/>
        <end position="438"/>
    </location>
</feature>
<dbReference type="InterPro" id="IPR036302">
    <property type="entry name" value="Pyosin/cloacin_T_dom_sf"/>
</dbReference>
<evidence type="ECO:0000256" key="1">
    <source>
        <dbReference type="ARBA" id="ARBA00022529"/>
    </source>
</evidence>
<dbReference type="Pfam" id="PF06958">
    <property type="entry name" value="Pyocin_S"/>
    <property type="match status" value="2"/>
</dbReference>
<protein>
    <submittedName>
        <fullName evidence="6">Uropathogenic specific protein</fullName>
    </submittedName>
</protein>
<dbReference type="InterPro" id="IPR016128">
    <property type="entry name" value="Pyosin/cloacin_T_dom"/>
</dbReference>
<dbReference type="EMBL" id="MUBK01000009">
    <property type="protein sequence ID" value="OTA20403.1"/>
    <property type="molecule type" value="Genomic_DNA"/>
</dbReference>
<evidence type="ECO:0000313" key="6">
    <source>
        <dbReference type="EMBL" id="OTA20403.1"/>
    </source>
</evidence>